<dbReference type="OrthoDB" id="1661761at2"/>
<name>A0A1C0A5C0_9FIRM</name>
<comment type="caution">
    <text evidence="1">The sequence shown here is derived from an EMBL/GenBank/DDBJ whole genome shotgun (WGS) entry which is preliminary data.</text>
</comment>
<proteinExistence type="predicted"/>
<dbReference type="RefSeq" id="WP_068719225.1">
    <property type="nucleotide sequence ID" value="NZ_LWDV01000010.1"/>
</dbReference>
<reference evidence="1 2" key="2">
    <citation type="submission" date="2016-08" db="EMBL/GenBank/DDBJ databases">
        <title>Orenia metallireducens sp. nov. strain Z6, a Novel Metal-reducing Firmicute from the Deep Subsurface.</title>
        <authorList>
            <person name="Maxim B.I."/>
            <person name="Kenneth K."/>
            <person name="Flynn T.M."/>
            <person name="Oloughlin E.J."/>
            <person name="Locke R.A."/>
            <person name="Weber J.R."/>
            <person name="Egan S.M."/>
            <person name="Mackie R.I."/>
            <person name="Cann I.K."/>
        </authorList>
    </citation>
    <scope>NUCLEOTIDE SEQUENCE [LARGE SCALE GENOMIC DNA]</scope>
    <source>
        <strain evidence="1 2">Z6</strain>
    </source>
</reference>
<organism evidence="1 2">
    <name type="scientific">Orenia metallireducens</name>
    <dbReference type="NCBI Taxonomy" id="1413210"/>
    <lineage>
        <taxon>Bacteria</taxon>
        <taxon>Bacillati</taxon>
        <taxon>Bacillota</taxon>
        <taxon>Clostridia</taxon>
        <taxon>Halanaerobiales</taxon>
        <taxon>Halobacteroidaceae</taxon>
        <taxon>Orenia</taxon>
    </lineage>
</organism>
<gene>
    <name evidence="1" type="ORF">U472_13225</name>
</gene>
<evidence type="ECO:0000313" key="2">
    <source>
        <dbReference type="Proteomes" id="UP000093514"/>
    </source>
</evidence>
<reference evidence="2" key="1">
    <citation type="submission" date="2016-07" db="EMBL/GenBank/DDBJ databases">
        <authorList>
            <person name="Florea S."/>
            <person name="Webb J.S."/>
            <person name="Jaromczyk J."/>
            <person name="Schardl C.L."/>
        </authorList>
    </citation>
    <scope>NUCLEOTIDE SEQUENCE [LARGE SCALE GENOMIC DNA]</scope>
    <source>
        <strain evidence="2">Z6</strain>
    </source>
</reference>
<evidence type="ECO:0000313" key="1">
    <source>
        <dbReference type="EMBL" id="OCL25313.1"/>
    </source>
</evidence>
<sequence length="428" mass="50518">MKDIIREKLNNMEDLKQRKLLREILDEVFLNLVEYQEELNKEIADRVFNEIEDIEGCYDICTTLIKKKQIPLVDDFLFPILKSDEQEAVYDKEEVLDKINEKREVIISKVFLKLDYLEIKEVEKSNRMFSGTIVTSEASYPVTIALRRNQEYIEEEKKLYELFLQNSVPWRTINNPYIRKIFDVVIVDYKNLSDEISDLEEINFDLEELEEVKYVDYIPVWNIERMQQKGEGFPLPAEDKIHYDHIISLAKLGLENGCVVNPGKFNVMSVKKTKEKLIITSDESDSTPWEVLKIIQSKKHRHTEIDLEFDFEVVSNSKKDTFINKTGPQKFNIIKTFGELNRLVNSFEDLNDLKLEEVKILDKGSNLESTYDVNNFIEDEIRINTSKQIMELKFTSTMTDYLKYDLLSFIISEVQMYFPEYICKGVFI</sequence>
<protein>
    <recommendedName>
        <fullName evidence="3">Normocyte-binding protein</fullName>
    </recommendedName>
</protein>
<dbReference type="EMBL" id="LWDV01000010">
    <property type="protein sequence ID" value="OCL25313.1"/>
    <property type="molecule type" value="Genomic_DNA"/>
</dbReference>
<accession>A0A1C0A5C0</accession>
<evidence type="ECO:0008006" key="3">
    <source>
        <dbReference type="Google" id="ProtNLM"/>
    </source>
</evidence>
<dbReference type="Proteomes" id="UP000093514">
    <property type="component" value="Unassembled WGS sequence"/>
</dbReference>
<keyword evidence="2" id="KW-1185">Reference proteome</keyword>
<dbReference type="AlphaFoldDB" id="A0A1C0A5C0"/>